<dbReference type="InterPro" id="IPR021508">
    <property type="entry name" value="Gp17-like"/>
</dbReference>
<dbReference type="Gene3D" id="3.30.2000.30">
    <property type="match status" value="1"/>
</dbReference>
<dbReference type="KEGG" id="mmr:Mmar10_0925"/>
<accession>Q0AR69</accession>
<dbReference type="EMBL" id="CP000449">
    <property type="protein sequence ID" value="ABI65218.1"/>
    <property type="molecule type" value="Genomic_DNA"/>
</dbReference>
<organism evidence="1 2">
    <name type="scientific">Maricaulis maris (strain MCS10)</name>
    <name type="common">Caulobacter maris</name>
    <dbReference type="NCBI Taxonomy" id="394221"/>
    <lineage>
        <taxon>Bacteria</taxon>
        <taxon>Pseudomonadati</taxon>
        <taxon>Pseudomonadota</taxon>
        <taxon>Alphaproteobacteria</taxon>
        <taxon>Maricaulales</taxon>
        <taxon>Maricaulaceae</taxon>
        <taxon>Maricaulis</taxon>
    </lineage>
</organism>
<proteinExistence type="predicted"/>
<gene>
    <name evidence="1" type="ordered locus">Mmar10_0925</name>
</gene>
<sequence>MSGVIEALREALTAQFASDPAVMLLLGDPIRLYDERSTRAAFPHASWGRIETHESGADGVRLLEVRLGLDVWYRDGEPGPVLDALADSVSAAALPNLPEPALPEPWRLITLNPAYRDVFSTRERRLKRGLLRLRAVVGRASQTQEGALP</sequence>
<keyword evidence="2" id="KW-1185">Reference proteome</keyword>
<dbReference type="AlphaFoldDB" id="Q0AR69"/>
<dbReference type="Proteomes" id="UP000001964">
    <property type="component" value="Chromosome"/>
</dbReference>
<dbReference type="Pfam" id="PF11367">
    <property type="entry name" value="Tail_completion_gp17"/>
    <property type="match status" value="1"/>
</dbReference>
<dbReference type="STRING" id="394221.Mmar10_0925"/>
<dbReference type="OrthoDB" id="7630456at2"/>
<evidence type="ECO:0000313" key="2">
    <source>
        <dbReference type="Proteomes" id="UP000001964"/>
    </source>
</evidence>
<name>Q0AR69_MARMM</name>
<protein>
    <submittedName>
        <fullName evidence="1">Gene transfer agent-like protein</fullName>
    </submittedName>
</protein>
<dbReference type="InterPro" id="IPR053745">
    <property type="entry name" value="Viral_Tail_Comp_sf"/>
</dbReference>
<dbReference type="HOGENOM" id="CLU_126531_0_0_5"/>
<dbReference type="RefSeq" id="WP_011642865.1">
    <property type="nucleotide sequence ID" value="NC_008347.1"/>
</dbReference>
<evidence type="ECO:0000313" key="1">
    <source>
        <dbReference type="EMBL" id="ABI65218.1"/>
    </source>
</evidence>
<reference evidence="1 2" key="1">
    <citation type="submission" date="2006-08" db="EMBL/GenBank/DDBJ databases">
        <title>Complete sequence of Maricaulis maris MCS10.</title>
        <authorList>
            <consortium name="US DOE Joint Genome Institute"/>
            <person name="Copeland A."/>
            <person name="Lucas S."/>
            <person name="Lapidus A."/>
            <person name="Barry K."/>
            <person name="Detter J.C."/>
            <person name="Glavina del Rio T."/>
            <person name="Hammon N."/>
            <person name="Israni S."/>
            <person name="Dalin E."/>
            <person name="Tice H."/>
            <person name="Pitluck S."/>
            <person name="Saunders E."/>
            <person name="Brettin T."/>
            <person name="Bruce D."/>
            <person name="Han C."/>
            <person name="Tapia R."/>
            <person name="Gilna P."/>
            <person name="Schmutz J."/>
            <person name="Larimer F."/>
            <person name="Land M."/>
            <person name="Hauser L."/>
            <person name="Kyrpides N."/>
            <person name="Mikhailova N."/>
            <person name="Viollier P."/>
            <person name="Stephens C."/>
            <person name="Richardson P."/>
        </authorList>
    </citation>
    <scope>NUCLEOTIDE SEQUENCE [LARGE SCALE GENOMIC DNA]</scope>
    <source>
        <strain evidence="1 2">MCS10</strain>
    </source>
</reference>